<dbReference type="SUPFAM" id="SSF55729">
    <property type="entry name" value="Acyl-CoA N-acyltransferases (Nat)"/>
    <property type="match status" value="1"/>
</dbReference>
<dbReference type="Pfam" id="PF13302">
    <property type="entry name" value="Acetyltransf_3"/>
    <property type="match status" value="1"/>
</dbReference>
<gene>
    <name evidence="2" type="ORF">JOD17_004116</name>
</gene>
<keyword evidence="3" id="KW-1185">Reference proteome</keyword>
<dbReference type="InterPro" id="IPR051531">
    <property type="entry name" value="N-acetyltransferase"/>
</dbReference>
<dbReference type="InterPro" id="IPR000182">
    <property type="entry name" value="GNAT_dom"/>
</dbReference>
<sequence length="187" mass="22166">MERTLAFTTERLFFYLATEEDRTLIHQMAFEDDAIWQQMFTSKDDFTLEEVEFEPAEFFSGDVSPNKYVLIATEDQIIGTLAHTYHHGKITNMELDIWFRNHHYTGKGYGQEALRGVINFLTQVYDIQTYIMRPWRKNETAVAAYKKVGFHEIKDFDIRDYYEPHMLIHHGDGDYGEETVNLVFTRK</sequence>
<name>A0ABS2PHQ1_9BACL</name>
<evidence type="ECO:0000259" key="1">
    <source>
        <dbReference type="PROSITE" id="PS51186"/>
    </source>
</evidence>
<accession>A0ABS2PHQ1</accession>
<dbReference type="PANTHER" id="PTHR43792">
    <property type="entry name" value="GNAT FAMILY, PUTATIVE (AFU_ORTHOLOGUE AFUA_3G00765)-RELATED-RELATED"/>
    <property type="match status" value="1"/>
</dbReference>
<dbReference type="Proteomes" id="UP000741863">
    <property type="component" value="Unassembled WGS sequence"/>
</dbReference>
<proteinExistence type="predicted"/>
<protein>
    <submittedName>
        <fullName evidence="2">RimJ/RimL family protein N-acetyltransferase</fullName>
    </submittedName>
</protein>
<dbReference type="PROSITE" id="PS51186">
    <property type="entry name" value="GNAT"/>
    <property type="match status" value="1"/>
</dbReference>
<dbReference type="Gene3D" id="3.40.630.30">
    <property type="match status" value="1"/>
</dbReference>
<dbReference type="RefSeq" id="WP_204699719.1">
    <property type="nucleotide sequence ID" value="NZ_JAFBEC010000020.1"/>
</dbReference>
<dbReference type="PANTHER" id="PTHR43792:SF1">
    <property type="entry name" value="N-ACETYLTRANSFERASE DOMAIN-CONTAINING PROTEIN"/>
    <property type="match status" value="1"/>
</dbReference>
<dbReference type="InterPro" id="IPR016181">
    <property type="entry name" value="Acyl_CoA_acyltransferase"/>
</dbReference>
<evidence type="ECO:0000313" key="2">
    <source>
        <dbReference type="EMBL" id="MBM7634973.1"/>
    </source>
</evidence>
<evidence type="ECO:0000313" key="3">
    <source>
        <dbReference type="Proteomes" id="UP000741863"/>
    </source>
</evidence>
<feature type="domain" description="N-acetyltransferase" evidence="1">
    <location>
        <begin position="12"/>
        <end position="168"/>
    </location>
</feature>
<dbReference type="EMBL" id="JAFBEC010000020">
    <property type="protein sequence ID" value="MBM7634973.1"/>
    <property type="molecule type" value="Genomic_DNA"/>
</dbReference>
<organism evidence="2 3">
    <name type="scientific">Geomicrobium sediminis</name>
    <dbReference type="NCBI Taxonomy" id="1347788"/>
    <lineage>
        <taxon>Bacteria</taxon>
        <taxon>Bacillati</taxon>
        <taxon>Bacillota</taxon>
        <taxon>Bacilli</taxon>
        <taxon>Bacillales</taxon>
        <taxon>Geomicrobium</taxon>
    </lineage>
</organism>
<reference evidence="2 3" key="1">
    <citation type="submission" date="2021-01" db="EMBL/GenBank/DDBJ databases">
        <title>Genomic Encyclopedia of Type Strains, Phase IV (KMG-IV): sequencing the most valuable type-strain genomes for metagenomic binning, comparative biology and taxonomic classification.</title>
        <authorList>
            <person name="Goeker M."/>
        </authorList>
    </citation>
    <scope>NUCLEOTIDE SEQUENCE [LARGE SCALE GENOMIC DNA]</scope>
    <source>
        <strain evidence="2 3">DSM 25540</strain>
    </source>
</reference>
<comment type="caution">
    <text evidence="2">The sequence shown here is derived from an EMBL/GenBank/DDBJ whole genome shotgun (WGS) entry which is preliminary data.</text>
</comment>